<evidence type="ECO:0000256" key="5">
    <source>
        <dbReference type="SAM" id="MobiDB-lite"/>
    </source>
</evidence>
<evidence type="ECO:0000256" key="2">
    <source>
        <dbReference type="ARBA" id="ARBA00022692"/>
    </source>
</evidence>
<dbReference type="GO" id="GO:0016020">
    <property type="term" value="C:membrane"/>
    <property type="evidence" value="ECO:0007669"/>
    <property type="project" value="UniProtKB-SubCell"/>
</dbReference>
<feature type="transmembrane region" description="Helical" evidence="6">
    <location>
        <begin position="6"/>
        <end position="30"/>
    </location>
</feature>
<evidence type="ECO:0000313" key="8">
    <source>
        <dbReference type="Proteomes" id="UP000627934"/>
    </source>
</evidence>
<dbReference type="EMBL" id="MDYX01000040">
    <property type="protein sequence ID" value="KAF9630467.1"/>
    <property type="molecule type" value="Genomic_DNA"/>
</dbReference>
<evidence type="ECO:0000256" key="1">
    <source>
        <dbReference type="ARBA" id="ARBA00004141"/>
    </source>
</evidence>
<dbReference type="Pfam" id="PF04193">
    <property type="entry name" value="PQ-loop"/>
    <property type="match status" value="2"/>
</dbReference>
<feature type="region of interest" description="Disordered" evidence="5">
    <location>
        <begin position="223"/>
        <end position="266"/>
    </location>
</feature>
<keyword evidence="2 6" id="KW-0812">Transmembrane</keyword>
<dbReference type="InterPro" id="IPR006603">
    <property type="entry name" value="PQ-loop_rpt"/>
</dbReference>
<evidence type="ECO:0000313" key="7">
    <source>
        <dbReference type="EMBL" id="KAF9630467.1"/>
    </source>
</evidence>
<evidence type="ECO:0000256" key="3">
    <source>
        <dbReference type="ARBA" id="ARBA00022989"/>
    </source>
</evidence>
<protein>
    <submittedName>
        <fullName evidence="7">Pq loop repeat protein</fullName>
    </submittedName>
</protein>
<dbReference type="Proteomes" id="UP000627934">
    <property type="component" value="Unassembled WGS sequence"/>
</dbReference>
<comment type="subcellular location">
    <subcellularLocation>
        <location evidence="1">Membrane</location>
        <topology evidence="1">Multi-pass membrane protein</topology>
    </subcellularLocation>
</comment>
<organism evidence="7 8">
    <name type="scientific">Lasiodiplodia theobromae</name>
    <dbReference type="NCBI Taxonomy" id="45133"/>
    <lineage>
        <taxon>Eukaryota</taxon>
        <taxon>Fungi</taxon>
        <taxon>Dikarya</taxon>
        <taxon>Ascomycota</taxon>
        <taxon>Pezizomycotina</taxon>
        <taxon>Dothideomycetes</taxon>
        <taxon>Dothideomycetes incertae sedis</taxon>
        <taxon>Botryosphaeriales</taxon>
        <taxon>Botryosphaeriaceae</taxon>
        <taxon>Lasiodiplodia</taxon>
    </lineage>
</organism>
<feature type="transmembrane region" description="Helical" evidence="6">
    <location>
        <begin position="42"/>
        <end position="62"/>
    </location>
</feature>
<keyword evidence="3 6" id="KW-1133">Transmembrane helix</keyword>
<evidence type="ECO:0000256" key="6">
    <source>
        <dbReference type="SAM" id="Phobius"/>
    </source>
</evidence>
<keyword evidence="4 6" id="KW-0472">Membrane</keyword>
<dbReference type="InterPro" id="IPR051415">
    <property type="entry name" value="LAAT-1"/>
</dbReference>
<accession>A0A8H7ISJ5</accession>
<reference evidence="7" key="1">
    <citation type="submission" date="2016-08" db="EMBL/GenBank/DDBJ databases">
        <authorList>
            <person name="Yan J."/>
        </authorList>
    </citation>
    <scope>NUCLEOTIDE SEQUENCE</scope>
    <source>
        <strain evidence="7">CSS-01s</strain>
    </source>
</reference>
<feature type="transmembrane region" description="Helical" evidence="6">
    <location>
        <begin position="189"/>
        <end position="212"/>
    </location>
</feature>
<proteinExistence type="predicted"/>
<gene>
    <name evidence="7" type="ORF">BFW01_g1029</name>
</gene>
<name>A0A8H7ISJ5_9PEZI</name>
<evidence type="ECO:0000256" key="4">
    <source>
        <dbReference type="ARBA" id="ARBA00023136"/>
    </source>
</evidence>
<dbReference type="Gene3D" id="1.20.1280.290">
    <property type="match status" value="2"/>
</dbReference>
<feature type="transmembrane region" description="Helical" evidence="6">
    <location>
        <begin position="162"/>
        <end position="183"/>
    </location>
</feature>
<dbReference type="SMART" id="SM00679">
    <property type="entry name" value="CTNS"/>
    <property type="match status" value="2"/>
</dbReference>
<dbReference type="PANTHER" id="PTHR16201:SF37">
    <property type="entry name" value="PQ-LOOP REPEAT-CONTAINING PROTEIN"/>
    <property type="match status" value="1"/>
</dbReference>
<reference evidence="7" key="2">
    <citation type="journal article" date="2018" name="DNA Res.">
        <title>Comparative genome and transcriptome analyses reveal adaptations to opportunistic infections in woody plant degrading pathogens of Botryosphaeriaceae.</title>
        <authorList>
            <person name="Yan J.Y."/>
            <person name="Zhao W.S."/>
            <person name="Chen Z."/>
            <person name="Xing Q.K."/>
            <person name="Zhang W."/>
            <person name="Chethana K.W.T."/>
            <person name="Xue M.F."/>
            <person name="Xu J.P."/>
            <person name="Phillips A.J.L."/>
            <person name="Wang Y."/>
            <person name="Liu J.H."/>
            <person name="Liu M."/>
            <person name="Zhou Y."/>
            <person name="Jayawardena R.S."/>
            <person name="Manawasinghe I.S."/>
            <person name="Huang J.B."/>
            <person name="Qiao G.H."/>
            <person name="Fu C.Y."/>
            <person name="Guo F.F."/>
            <person name="Dissanayake A.J."/>
            <person name="Peng Y.L."/>
            <person name="Hyde K.D."/>
            <person name="Li X.H."/>
        </authorList>
    </citation>
    <scope>NUCLEOTIDE SEQUENCE</scope>
    <source>
        <strain evidence="7">CSS-01s</strain>
    </source>
</reference>
<dbReference type="AlphaFoldDB" id="A0A8H7ISJ5"/>
<feature type="transmembrane region" description="Helical" evidence="6">
    <location>
        <begin position="128"/>
        <end position="150"/>
    </location>
</feature>
<comment type="caution">
    <text evidence="7">The sequence shown here is derived from an EMBL/GenBank/DDBJ whole genome shotgun (WGS) entry which is preliminary data.</text>
</comment>
<feature type="transmembrane region" description="Helical" evidence="6">
    <location>
        <begin position="99"/>
        <end position="122"/>
    </location>
</feature>
<sequence>MDVPVAANVLGTIGAVCWSIQLIPQIIINYRRHHATGLQPAMMMWWAWAGVPLGVYNIVQSFNVALQIQPQILSFLSLVTWIQCHHYQKRWPLWRSLSVVLPIASVMAGTEAALVFALRIGIERHGTRWPLTLMAVLAAVFLAAGVLRHYWDIWRHRTVRGISFLFVGIDAAGDLFSLVSVIFQPELDVLGMVTYGVELVLWLGVFACGGYFNLWPWLKKKRAGGGSSESDDSGVAQTENGERGMDASVPGQGAESSAVELHDLPSSTSVFRTPSCDQHKHMYSIHGIDERLNVATKK</sequence>
<dbReference type="PANTHER" id="PTHR16201">
    <property type="entry name" value="SEVEN TRANSMEMBRANE PROTEIN 1-RELATED"/>
    <property type="match status" value="1"/>
</dbReference>